<accession>A0A8S1C5L8</accession>
<name>A0A8S1C5L8_9INSE</name>
<reference evidence="3 4" key="1">
    <citation type="submission" date="2020-04" db="EMBL/GenBank/DDBJ databases">
        <authorList>
            <person name="Alioto T."/>
            <person name="Alioto T."/>
            <person name="Gomez Garrido J."/>
        </authorList>
    </citation>
    <scope>NUCLEOTIDE SEQUENCE [LARGE SCALE GENOMIC DNA]</scope>
</reference>
<comment type="caution">
    <text evidence="3">The sequence shown here is derived from an EMBL/GenBank/DDBJ whole genome shotgun (WGS) entry which is preliminary data.</text>
</comment>
<evidence type="ECO:0000313" key="3">
    <source>
        <dbReference type="EMBL" id="CAB3366172.1"/>
    </source>
</evidence>
<organism evidence="3 4">
    <name type="scientific">Cloeon dipterum</name>
    <dbReference type="NCBI Taxonomy" id="197152"/>
    <lineage>
        <taxon>Eukaryota</taxon>
        <taxon>Metazoa</taxon>
        <taxon>Ecdysozoa</taxon>
        <taxon>Arthropoda</taxon>
        <taxon>Hexapoda</taxon>
        <taxon>Insecta</taxon>
        <taxon>Pterygota</taxon>
        <taxon>Palaeoptera</taxon>
        <taxon>Ephemeroptera</taxon>
        <taxon>Pisciforma</taxon>
        <taxon>Baetidae</taxon>
        <taxon>Cloeon</taxon>
    </lineage>
</organism>
<dbReference type="AlphaFoldDB" id="A0A8S1C5L8"/>
<dbReference type="InterPro" id="IPR008653">
    <property type="entry name" value="IER"/>
</dbReference>
<keyword evidence="4" id="KW-1185">Reference proteome</keyword>
<dbReference type="Proteomes" id="UP000494165">
    <property type="component" value="Unassembled WGS sequence"/>
</dbReference>
<protein>
    <submittedName>
        <fullName evidence="3">Uncharacterized protein</fullName>
    </submittedName>
</protein>
<gene>
    <name evidence="3" type="ORF">CLODIP_2_CD01542</name>
</gene>
<evidence type="ECO:0000313" key="4">
    <source>
        <dbReference type="Proteomes" id="UP000494165"/>
    </source>
</evidence>
<dbReference type="EMBL" id="CADEPI010000024">
    <property type="protein sequence ID" value="CAB3366172.1"/>
    <property type="molecule type" value="Genomic_DNA"/>
</dbReference>
<evidence type="ECO:0000256" key="1">
    <source>
        <dbReference type="ARBA" id="ARBA00006186"/>
    </source>
</evidence>
<comment type="similarity">
    <text evidence="1">Belongs to the IER family.</text>
</comment>
<proteinExistence type="inferred from homology"/>
<feature type="region of interest" description="Disordered" evidence="2">
    <location>
        <begin position="73"/>
        <end position="93"/>
    </location>
</feature>
<sequence>MQSPKSSPLVVAMLSVAHCLYNISLNKIVRSRTIRGGNSLHKNLLVASVLHKTYNQIVEAYSNCESLMKLSRETGQPTNNRETHNSLKRSKTVLSECETEEAVLSMLPKKSKSQLDDSDVADLFPEIETELADPNALPSADLISLQEAEDSSSDKENSSLPTTYRDLDSREQKFYFRYVTPLEVKYALRGITSPAEGVVPFKIKC</sequence>
<dbReference type="OrthoDB" id="6358394at2759"/>
<evidence type="ECO:0000256" key="2">
    <source>
        <dbReference type="SAM" id="MobiDB-lite"/>
    </source>
</evidence>
<dbReference type="Pfam" id="PF05760">
    <property type="entry name" value="IER"/>
    <property type="match status" value="1"/>
</dbReference>
<dbReference type="PANTHER" id="PTHR15895">
    <property type="entry name" value="IMMEDIATE EARLY RESPONSE GENE"/>
    <property type="match status" value="1"/>
</dbReference>